<protein>
    <submittedName>
        <fullName evidence="1">Uncharacterized protein</fullName>
    </submittedName>
</protein>
<dbReference type="Proteomes" id="UP000193467">
    <property type="component" value="Unassembled WGS sequence"/>
</dbReference>
<comment type="caution">
    <text evidence="1">The sequence shown here is derived from an EMBL/GenBank/DDBJ whole genome shotgun (WGS) entry which is preliminary data.</text>
</comment>
<accession>A0A1Y2G6H0</accession>
<dbReference type="InParanoid" id="A0A1Y2G6H0"/>
<dbReference type="AlphaFoldDB" id="A0A1Y2G6H0"/>
<gene>
    <name evidence="1" type="ORF">BCR35DRAFT_298567</name>
</gene>
<proteinExistence type="predicted"/>
<keyword evidence="2" id="KW-1185">Reference proteome</keyword>
<dbReference type="EMBL" id="MCGR01000001">
    <property type="protein sequence ID" value="ORY92947.1"/>
    <property type="molecule type" value="Genomic_DNA"/>
</dbReference>
<reference evidence="1 2" key="1">
    <citation type="submission" date="2016-07" db="EMBL/GenBank/DDBJ databases">
        <title>Pervasive Adenine N6-methylation of Active Genes in Fungi.</title>
        <authorList>
            <consortium name="DOE Joint Genome Institute"/>
            <person name="Mondo S.J."/>
            <person name="Dannebaum R.O."/>
            <person name="Kuo R.C."/>
            <person name="Labutti K."/>
            <person name="Haridas S."/>
            <person name="Kuo A."/>
            <person name="Salamov A."/>
            <person name="Ahrendt S.R."/>
            <person name="Lipzen A."/>
            <person name="Sullivan W."/>
            <person name="Andreopoulos W.B."/>
            <person name="Clum A."/>
            <person name="Lindquist E."/>
            <person name="Daum C."/>
            <person name="Ramamoorthy G.K."/>
            <person name="Gryganskyi A."/>
            <person name="Culley D."/>
            <person name="Magnuson J.K."/>
            <person name="James T.Y."/>
            <person name="O'Malley M.A."/>
            <person name="Stajich J.E."/>
            <person name="Spatafora J.W."/>
            <person name="Visel A."/>
            <person name="Grigoriev I.V."/>
        </authorList>
    </citation>
    <scope>NUCLEOTIDE SEQUENCE [LARGE SCALE GENOMIC DNA]</scope>
    <source>
        <strain evidence="1 2">62-1032</strain>
    </source>
</reference>
<evidence type="ECO:0000313" key="2">
    <source>
        <dbReference type="Proteomes" id="UP000193467"/>
    </source>
</evidence>
<sequence>MITPRLITRIMKGVGVGVTLRRVLRTGSMTESPNPVDPAAVAKARAPLIPTRAIPPIPKKLIPPTTTYHFVPSASSSLANLRCILTAPKRLRTLKSITPSFKSMVGGATTGMVGIIWRSSISFGSSCLCSMRSMRWMTESRVMGSPLTTTTSDSDRSS</sequence>
<organism evidence="1 2">
    <name type="scientific">Leucosporidium creatinivorum</name>
    <dbReference type="NCBI Taxonomy" id="106004"/>
    <lineage>
        <taxon>Eukaryota</taxon>
        <taxon>Fungi</taxon>
        <taxon>Dikarya</taxon>
        <taxon>Basidiomycota</taxon>
        <taxon>Pucciniomycotina</taxon>
        <taxon>Microbotryomycetes</taxon>
        <taxon>Leucosporidiales</taxon>
        <taxon>Leucosporidium</taxon>
    </lineage>
</organism>
<evidence type="ECO:0000313" key="1">
    <source>
        <dbReference type="EMBL" id="ORY92947.1"/>
    </source>
</evidence>
<name>A0A1Y2G6H0_9BASI</name>